<gene>
    <name evidence="2" type="ORF">CEXT_413251</name>
</gene>
<name>A0AAV4N0N4_CAEEX</name>
<sequence>MLPNKEEQNQNCPKNSKVKDNNIDFDVSQFNTEHNFKNFNQELCNKEEENQNCPMKIKGNANDVTTFDGNGSEILQQFFSKNDAVEKNWNRLLLCL</sequence>
<dbReference type="Proteomes" id="UP001054945">
    <property type="component" value="Unassembled WGS sequence"/>
</dbReference>
<keyword evidence="3" id="KW-1185">Reference proteome</keyword>
<accession>A0AAV4N0N4</accession>
<evidence type="ECO:0000256" key="1">
    <source>
        <dbReference type="SAM" id="MobiDB-lite"/>
    </source>
</evidence>
<comment type="caution">
    <text evidence="2">The sequence shown here is derived from an EMBL/GenBank/DDBJ whole genome shotgun (WGS) entry which is preliminary data.</text>
</comment>
<dbReference type="EMBL" id="BPLR01020355">
    <property type="protein sequence ID" value="GIX77736.1"/>
    <property type="molecule type" value="Genomic_DNA"/>
</dbReference>
<dbReference type="AlphaFoldDB" id="A0AAV4N0N4"/>
<evidence type="ECO:0000313" key="2">
    <source>
        <dbReference type="EMBL" id="GIX77736.1"/>
    </source>
</evidence>
<feature type="region of interest" description="Disordered" evidence="1">
    <location>
        <begin position="1"/>
        <end position="20"/>
    </location>
</feature>
<proteinExistence type="predicted"/>
<evidence type="ECO:0000313" key="3">
    <source>
        <dbReference type="Proteomes" id="UP001054945"/>
    </source>
</evidence>
<organism evidence="2 3">
    <name type="scientific">Caerostris extrusa</name>
    <name type="common">Bark spider</name>
    <name type="synonym">Caerostris bankana</name>
    <dbReference type="NCBI Taxonomy" id="172846"/>
    <lineage>
        <taxon>Eukaryota</taxon>
        <taxon>Metazoa</taxon>
        <taxon>Ecdysozoa</taxon>
        <taxon>Arthropoda</taxon>
        <taxon>Chelicerata</taxon>
        <taxon>Arachnida</taxon>
        <taxon>Araneae</taxon>
        <taxon>Araneomorphae</taxon>
        <taxon>Entelegynae</taxon>
        <taxon>Araneoidea</taxon>
        <taxon>Araneidae</taxon>
        <taxon>Caerostris</taxon>
    </lineage>
</organism>
<protein>
    <submittedName>
        <fullName evidence="2">Uncharacterized protein</fullName>
    </submittedName>
</protein>
<reference evidence="2 3" key="1">
    <citation type="submission" date="2021-06" db="EMBL/GenBank/DDBJ databases">
        <title>Caerostris extrusa draft genome.</title>
        <authorList>
            <person name="Kono N."/>
            <person name="Arakawa K."/>
        </authorList>
    </citation>
    <scope>NUCLEOTIDE SEQUENCE [LARGE SCALE GENOMIC DNA]</scope>
</reference>